<dbReference type="EMBL" id="CADEBD010000530">
    <property type="protein sequence ID" value="CAB3257146.1"/>
    <property type="molecule type" value="Genomic_DNA"/>
</dbReference>
<evidence type="ECO:0000313" key="5">
    <source>
        <dbReference type="Proteomes" id="UP000494256"/>
    </source>
</evidence>
<keyword evidence="4" id="KW-1185">Reference proteome</keyword>
<accession>A0A8S1B6Z4</accession>
<sequence>MLTLFVLSLDQSLKCFFDLSSDGASSAVAGAAVGVPLSWEPFYCVLQQDRRILTAYTSEELAANNNGEYSSRSLPRVRLDNGTNVGNAGVRLRCWAAPPSITEEEVEDEIEEDAVSLRATPAQDSLHCASRRARTVTRPRAPVAN</sequence>
<evidence type="ECO:0000313" key="4">
    <source>
        <dbReference type="Proteomes" id="UP000494106"/>
    </source>
</evidence>
<evidence type="ECO:0000313" key="2">
    <source>
        <dbReference type="EMBL" id="CAB3255454.1"/>
    </source>
</evidence>
<protein>
    <submittedName>
        <fullName evidence="2">Uncharacterized protein</fullName>
    </submittedName>
</protein>
<dbReference type="Proteomes" id="UP000494256">
    <property type="component" value="Unassembled WGS sequence"/>
</dbReference>
<organism evidence="2 4">
    <name type="scientific">Arctia plantaginis</name>
    <name type="common">Wood tiger moth</name>
    <name type="synonym">Phalaena plantaginis</name>
    <dbReference type="NCBI Taxonomy" id="874455"/>
    <lineage>
        <taxon>Eukaryota</taxon>
        <taxon>Metazoa</taxon>
        <taxon>Ecdysozoa</taxon>
        <taxon>Arthropoda</taxon>
        <taxon>Hexapoda</taxon>
        <taxon>Insecta</taxon>
        <taxon>Pterygota</taxon>
        <taxon>Neoptera</taxon>
        <taxon>Endopterygota</taxon>
        <taxon>Lepidoptera</taxon>
        <taxon>Glossata</taxon>
        <taxon>Ditrysia</taxon>
        <taxon>Noctuoidea</taxon>
        <taxon>Erebidae</taxon>
        <taxon>Arctiinae</taxon>
        <taxon>Arctia</taxon>
    </lineage>
</organism>
<name>A0A8S1B6Z4_ARCPL</name>
<dbReference type="OrthoDB" id="6435470at2759"/>
<evidence type="ECO:0000256" key="1">
    <source>
        <dbReference type="SAM" id="MobiDB-lite"/>
    </source>
</evidence>
<proteinExistence type="predicted"/>
<dbReference type="Proteomes" id="UP000494106">
    <property type="component" value="Unassembled WGS sequence"/>
</dbReference>
<gene>
    <name evidence="2" type="ORF">APLA_LOCUS14937</name>
    <name evidence="3" type="ORF">APLA_LOCUS15817</name>
</gene>
<evidence type="ECO:0000313" key="3">
    <source>
        <dbReference type="EMBL" id="CAB3257146.1"/>
    </source>
</evidence>
<dbReference type="EMBL" id="CADEBC010000575">
    <property type="protein sequence ID" value="CAB3255454.1"/>
    <property type="molecule type" value="Genomic_DNA"/>
</dbReference>
<reference evidence="4 5" key="1">
    <citation type="submission" date="2020-04" db="EMBL/GenBank/DDBJ databases">
        <authorList>
            <person name="Wallbank WR R."/>
            <person name="Pardo Diaz C."/>
            <person name="Kozak K."/>
            <person name="Martin S."/>
            <person name="Jiggins C."/>
            <person name="Moest M."/>
            <person name="Warren A I."/>
            <person name="Byers J.R.P. K."/>
            <person name="Montejo-Kovacevich G."/>
            <person name="Yen C E."/>
        </authorList>
    </citation>
    <scope>NUCLEOTIDE SEQUENCE [LARGE SCALE GENOMIC DNA]</scope>
</reference>
<comment type="caution">
    <text evidence="2">The sequence shown here is derived from an EMBL/GenBank/DDBJ whole genome shotgun (WGS) entry which is preliminary data.</text>
</comment>
<dbReference type="AlphaFoldDB" id="A0A8S1B6Z4"/>
<feature type="region of interest" description="Disordered" evidence="1">
    <location>
        <begin position="121"/>
        <end position="145"/>
    </location>
</feature>